<dbReference type="AlphaFoldDB" id="A1B1C9"/>
<dbReference type="EnsemblBacteria" id="ABL69323">
    <property type="protein sequence ID" value="ABL69323"/>
    <property type="gene ID" value="Pden_1218"/>
</dbReference>
<evidence type="ECO:0000313" key="2">
    <source>
        <dbReference type="Proteomes" id="UP000000361"/>
    </source>
</evidence>
<proteinExistence type="predicted"/>
<evidence type="ECO:0000313" key="1">
    <source>
        <dbReference type="EMBL" id="ABL69323.1"/>
    </source>
</evidence>
<dbReference type="HOGENOM" id="CLU_2586517_0_0_5"/>
<protein>
    <submittedName>
        <fullName evidence="1">Uncharacterized protein</fullName>
    </submittedName>
</protein>
<sequence>MGFDPCASLMMPATDAIGVREDHHLSREGTWGRSWVTQGHSSRGRRPRVTILPPVKVGNSCCSAIKTEFILTIWMNWLGR</sequence>
<gene>
    <name evidence="1" type="ordered locus">Pden_1218</name>
</gene>
<dbReference type="KEGG" id="pde:Pden_1218"/>
<dbReference type="Proteomes" id="UP000000361">
    <property type="component" value="Chromosome 1"/>
</dbReference>
<accession>A1B1C9</accession>
<name>A1B1C9_PARDP</name>
<dbReference type="EMBL" id="CP000489">
    <property type="protein sequence ID" value="ABL69323.1"/>
    <property type="molecule type" value="Genomic_DNA"/>
</dbReference>
<organism evidence="1 2">
    <name type="scientific">Paracoccus denitrificans (strain Pd 1222)</name>
    <dbReference type="NCBI Taxonomy" id="318586"/>
    <lineage>
        <taxon>Bacteria</taxon>
        <taxon>Pseudomonadati</taxon>
        <taxon>Pseudomonadota</taxon>
        <taxon>Alphaproteobacteria</taxon>
        <taxon>Rhodobacterales</taxon>
        <taxon>Paracoccaceae</taxon>
        <taxon>Paracoccus</taxon>
    </lineage>
</organism>
<keyword evidence="2" id="KW-1185">Reference proteome</keyword>
<dbReference type="STRING" id="318586.Pden_1218"/>
<reference evidence="2" key="1">
    <citation type="submission" date="2006-12" db="EMBL/GenBank/DDBJ databases">
        <title>Complete sequence of chromosome 1 of Paracoccus denitrificans PD1222.</title>
        <authorList>
            <person name="Copeland A."/>
            <person name="Lucas S."/>
            <person name="Lapidus A."/>
            <person name="Barry K."/>
            <person name="Detter J.C."/>
            <person name="Glavina del Rio T."/>
            <person name="Hammon N."/>
            <person name="Israni S."/>
            <person name="Dalin E."/>
            <person name="Tice H."/>
            <person name="Pitluck S."/>
            <person name="Munk A.C."/>
            <person name="Brettin T."/>
            <person name="Bruce D."/>
            <person name="Han C."/>
            <person name="Tapia R."/>
            <person name="Gilna P."/>
            <person name="Schmutz J."/>
            <person name="Larimer F."/>
            <person name="Land M."/>
            <person name="Hauser L."/>
            <person name="Kyrpides N."/>
            <person name="Lykidis A."/>
            <person name="Spiro S."/>
            <person name="Richardson D.J."/>
            <person name="Moir J.W.B."/>
            <person name="Ferguson S.J."/>
            <person name="van Spanning R.J.M."/>
            <person name="Richardson P."/>
        </authorList>
    </citation>
    <scope>NUCLEOTIDE SEQUENCE [LARGE SCALE GENOMIC DNA]</scope>
    <source>
        <strain evidence="2">Pd 1222</strain>
    </source>
</reference>